<feature type="transmembrane region" description="Helical" evidence="2">
    <location>
        <begin position="494"/>
        <end position="516"/>
    </location>
</feature>
<feature type="transmembrane region" description="Helical" evidence="2">
    <location>
        <begin position="241"/>
        <end position="262"/>
    </location>
</feature>
<feature type="transmembrane region" description="Helical" evidence="2">
    <location>
        <begin position="87"/>
        <end position="111"/>
    </location>
</feature>
<dbReference type="PANTHER" id="PTHR36844:SF1">
    <property type="entry name" value="PROTEASE PRSW"/>
    <property type="match status" value="1"/>
</dbReference>
<keyword evidence="3" id="KW-0378">Hydrolase</keyword>
<keyword evidence="2" id="KW-0472">Membrane</keyword>
<evidence type="ECO:0000256" key="2">
    <source>
        <dbReference type="SAM" id="Phobius"/>
    </source>
</evidence>
<evidence type="ECO:0000313" key="4">
    <source>
        <dbReference type="Proteomes" id="UP001219605"/>
    </source>
</evidence>
<sequence>MNGAYPPTGTPVGPVPNRAYSPARTPAFWLLVAVVTVGALGPLLLLGLGAWVAPRSALAALPLLTVYAALSLAVLRWLDQLGRRPWWLVLLAFGWGATAAVMVGALSGYTLDVLLAQLTSPEFAAAWGPALVAPTAEETAKGAGVLLLLLAARPYLRTPFAGAVYGAVAGVGFATVEDLSYALTAADATLPDHAPDALRVVALRAVVPGLVGHPLFTALVGAGIGYAVLRTDRRRARRWGMLAGAFALAWLVHAAVNSPLALRGTEVLGQLPVVSPMAGYFLVVGVPGALGWYALAVLRRREAARLTARLAPPEDGATGPVGGGGPDGAPGPEGRPGPVGGDGSFGKDGLVGGYGWGGGTGPGRSGVAGPVFAVATRDEAAALATVWARTRTVRAVRRAHGPVAARTLRRLYAAQLAFLDLPTAGTWRARAELTSARTRLGELTGSVEGPVPPAAPTAPRWLLPGAVALGVAGLLHWLVPALAALVLANRRQRPAPLAVAVAVTGYVWLTGALLAFL</sequence>
<name>A0ABY7ZW67_9ACTN</name>
<feature type="transmembrane region" description="Helical" evidence="2">
    <location>
        <begin position="27"/>
        <end position="51"/>
    </location>
</feature>
<keyword evidence="4" id="KW-1185">Reference proteome</keyword>
<dbReference type="PANTHER" id="PTHR36844">
    <property type="entry name" value="PROTEASE PRSW"/>
    <property type="match status" value="1"/>
</dbReference>
<dbReference type="RefSeq" id="WP_275034230.1">
    <property type="nucleotide sequence ID" value="NZ_CP118615.1"/>
</dbReference>
<feature type="transmembrane region" description="Helical" evidence="2">
    <location>
        <begin position="210"/>
        <end position="229"/>
    </location>
</feature>
<feature type="transmembrane region" description="Helical" evidence="2">
    <location>
        <begin position="466"/>
        <end position="488"/>
    </location>
</feature>
<accession>A0ABY7ZW67</accession>
<keyword evidence="3" id="KW-0645">Protease</keyword>
<gene>
    <name evidence="3" type="ORF">PVK37_13290</name>
</gene>
<keyword evidence="3" id="KW-0482">Metalloprotease</keyword>
<feature type="region of interest" description="Disordered" evidence="1">
    <location>
        <begin position="309"/>
        <end position="344"/>
    </location>
</feature>
<keyword evidence="2" id="KW-1133">Transmembrane helix</keyword>
<proteinExistence type="predicted"/>
<dbReference type="Proteomes" id="UP001219605">
    <property type="component" value="Chromosome"/>
</dbReference>
<dbReference type="InterPro" id="IPR026898">
    <property type="entry name" value="PrsW"/>
</dbReference>
<protein>
    <submittedName>
        <fullName evidence="3">PrsW family intramembrane metalloprotease</fullName>
    </submittedName>
</protein>
<keyword evidence="2" id="KW-0812">Transmembrane</keyword>
<dbReference type="EMBL" id="CP118615">
    <property type="protein sequence ID" value="WDZ87305.1"/>
    <property type="molecule type" value="Genomic_DNA"/>
</dbReference>
<dbReference type="Pfam" id="PF13367">
    <property type="entry name" value="PrsW-protease"/>
    <property type="match status" value="1"/>
</dbReference>
<dbReference type="GO" id="GO:0008237">
    <property type="term" value="F:metallopeptidase activity"/>
    <property type="evidence" value="ECO:0007669"/>
    <property type="project" value="UniProtKB-KW"/>
</dbReference>
<evidence type="ECO:0000313" key="3">
    <source>
        <dbReference type="EMBL" id="WDZ87305.1"/>
    </source>
</evidence>
<feature type="compositionally biased region" description="Gly residues" evidence="1">
    <location>
        <begin position="319"/>
        <end position="328"/>
    </location>
</feature>
<feature type="transmembrane region" description="Helical" evidence="2">
    <location>
        <begin position="57"/>
        <end position="75"/>
    </location>
</feature>
<feature type="transmembrane region" description="Helical" evidence="2">
    <location>
        <begin position="277"/>
        <end position="298"/>
    </location>
</feature>
<evidence type="ECO:0000256" key="1">
    <source>
        <dbReference type="SAM" id="MobiDB-lite"/>
    </source>
</evidence>
<organism evidence="3 4">
    <name type="scientific">Micromonospora cathayae</name>
    <dbReference type="NCBI Taxonomy" id="3028804"/>
    <lineage>
        <taxon>Bacteria</taxon>
        <taxon>Bacillati</taxon>
        <taxon>Actinomycetota</taxon>
        <taxon>Actinomycetes</taxon>
        <taxon>Micromonosporales</taxon>
        <taxon>Micromonosporaceae</taxon>
        <taxon>Micromonospora</taxon>
    </lineage>
</organism>
<reference evidence="3 4" key="1">
    <citation type="submission" date="2023-02" db="EMBL/GenBank/DDBJ databases">
        <authorList>
            <person name="Mo P."/>
        </authorList>
    </citation>
    <scope>NUCLEOTIDE SEQUENCE [LARGE SCALE GENOMIC DNA]</scope>
    <source>
        <strain evidence="3 4">HUAS 3</strain>
    </source>
</reference>